<protein>
    <submittedName>
        <fullName evidence="1">Uncharacterized protein</fullName>
    </submittedName>
</protein>
<dbReference type="AlphaFoldDB" id="A0AAD9VD47"/>
<name>A0AAD9VD47_ACRCE</name>
<comment type="caution">
    <text evidence="1">The sequence shown here is derived from an EMBL/GenBank/DDBJ whole genome shotgun (WGS) entry which is preliminary data.</text>
</comment>
<evidence type="ECO:0000313" key="1">
    <source>
        <dbReference type="EMBL" id="KAK2569540.1"/>
    </source>
</evidence>
<accession>A0AAD9VD47</accession>
<reference evidence="1" key="2">
    <citation type="journal article" date="2023" name="Science">
        <title>Genomic signatures of disease resistance in endangered staghorn corals.</title>
        <authorList>
            <person name="Vollmer S.V."/>
            <person name="Selwyn J.D."/>
            <person name="Despard B.A."/>
            <person name="Roesel C.L."/>
        </authorList>
    </citation>
    <scope>NUCLEOTIDE SEQUENCE</scope>
    <source>
        <strain evidence="1">K2</strain>
    </source>
</reference>
<reference evidence="1" key="1">
    <citation type="journal article" date="2023" name="G3 (Bethesda)">
        <title>Whole genome assembly and annotation of the endangered Caribbean coral Acropora cervicornis.</title>
        <authorList>
            <person name="Selwyn J.D."/>
            <person name="Vollmer S.V."/>
        </authorList>
    </citation>
    <scope>NUCLEOTIDE SEQUENCE</scope>
    <source>
        <strain evidence="1">K2</strain>
    </source>
</reference>
<keyword evidence="2" id="KW-1185">Reference proteome</keyword>
<sequence>MGNMMMTIYCVARSSSLFRGDAKTIGYFDQRFLKGNQLFSQAYDFDTLPKDLQQSATERLFDNGRKLLAELIQLNRLEILQESELIKSLFPSKRELTPLSAVELVQEKMRDLVSNNSLVSSIVEAGDYLTATTKSLINEAEDLSNFFYEKRDHALANATEFWKTYCENHSTLETLHCLVDDFVLSHMSCEGLQLFSEYVWTMRPQLDEGDLIVEANNPQIDDDAFHFIAEVPVPRRSVLFVGQR</sequence>
<dbReference type="Proteomes" id="UP001249851">
    <property type="component" value="Unassembled WGS sequence"/>
</dbReference>
<proteinExistence type="predicted"/>
<organism evidence="1 2">
    <name type="scientific">Acropora cervicornis</name>
    <name type="common">Staghorn coral</name>
    <dbReference type="NCBI Taxonomy" id="6130"/>
    <lineage>
        <taxon>Eukaryota</taxon>
        <taxon>Metazoa</taxon>
        <taxon>Cnidaria</taxon>
        <taxon>Anthozoa</taxon>
        <taxon>Hexacorallia</taxon>
        <taxon>Scleractinia</taxon>
        <taxon>Astrocoeniina</taxon>
        <taxon>Acroporidae</taxon>
        <taxon>Acropora</taxon>
    </lineage>
</organism>
<dbReference type="EMBL" id="JARQWQ010000009">
    <property type="protein sequence ID" value="KAK2569540.1"/>
    <property type="molecule type" value="Genomic_DNA"/>
</dbReference>
<gene>
    <name evidence="1" type="ORF">P5673_005361</name>
</gene>
<evidence type="ECO:0000313" key="2">
    <source>
        <dbReference type="Proteomes" id="UP001249851"/>
    </source>
</evidence>